<protein>
    <submittedName>
        <fullName evidence="1">Uncharacterized protein</fullName>
    </submittedName>
</protein>
<comment type="caution">
    <text evidence="1">The sequence shown here is derived from an EMBL/GenBank/DDBJ whole genome shotgun (WGS) entry which is preliminary data.</text>
</comment>
<keyword evidence="2" id="KW-1185">Reference proteome</keyword>
<evidence type="ECO:0000313" key="1">
    <source>
        <dbReference type="EMBL" id="KRY84794.1"/>
    </source>
</evidence>
<evidence type="ECO:0000313" key="2">
    <source>
        <dbReference type="Proteomes" id="UP000054995"/>
    </source>
</evidence>
<dbReference type="AlphaFoldDB" id="A0A0V1FFI8"/>
<accession>A0A0V1FFI8</accession>
<sequence>MAAGSRLTSQRLRNNGLANRNLFKLVDAFDCLVVAGNVTGGFDLRLVINSAYPDTFGSMSLENVC</sequence>
<proteinExistence type="predicted"/>
<reference evidence="1 2" key="1">
    <citation type="submission" date="2015-01" db="EMBL/GenBank/DDBJ databases">
        <title>Evolution of Trichinella species and genotypes.</title>
        <authorList>
            <person name="Korhonen P.K."/>
            <person name="Edoardo P."/>
            <person name="Giuseppe L.R."/>
            <person name="Gasser R.B."/>
        </authorList>
    </citation>
    <scope>NUCLEOTIDE SEQUENCE [LARGE SCALE GENOMIC DNA]</scope>
    <source>
        <strain evidence="1">ISS470</strain>
    </source>
</reference>
<name>A0A0V1FFI8_TRIPS</name>
<dbReference type="Proteomes" id="UP000054995">
    <property type="component" value="Unassembled WGS sequence"/>
</dbReference>
<dbReference type="EMBL" id="JYDT01000106">
    <property type="protein sequence ID" value="KRY84794.1"/>
    <property type="molecule type" value="Genomic_DNA"/>
</dbReference>
<gene>
    <name evidence="1" type="ORF">T4D_17149</name>
</gene>
<organism evidence="1 2">
    <name type="scientific">Trichinella pseudospiralis</name>
    <name type="common">Parasitic roundworm</name>
    <dbReference type="NCBI Taxonomy" id="6337"/>
    <lineage>
        <taxon>Eukaryota</taxon>
        <taxon>Metazoa</taxon>
        <taxon>Ecdysozoa</taxon>
        <taxon>Nematoda</taxon>
        <taxon>Enoplea</taxon>
        <taxon>Dorylaimia</taxon>
        <taxon>Trichinellida</taxon>
        <taxon>Trichinellidae</taxon>
        <taxon>Trichinella</taxon>
    </lineage>
</organism>